<comment type="caution">
    <text evidence="1">The sequence shown here is derived from an EMBL/GenBank/DDBJ whole genome shotgun (WGS) entry which is preliminary data.</text>
</comment>
<gene>
    <name evidence="1" type="ORF">ASJ81_06500</name>
</gene>
<evidence type="ECO:0000313" key="1">
    <source>
        <dbReference type="EMBL" id="PAV12360.1"/>
    </source>
</evidence>
<dbReference type="AlphaFoldDB" id="A0A2A2HSV2"/>
<reference evidence="1 2" key="1">
    <citation type="journal article" date="2017" name="BMC Genomics">
        <title>Genomic analysis of methanogenic archaea reveals a shift towards energy conservation.</title>
        <authorList>
            <person name="Gilmore S.P."/>
            <person name="Henske J.K."/>
            <person name="Sexton J.A."/>
            <person name="Solomon K.V."/>
            <person name="Seppala S."/>
            <person name="Yoo J.I."/>
            <person name="Huyett L.M."/>
            <person name="Pressman A."/>
            <person name="Cogan J.Z."/>
            <person name="Kivenson V."/>
            <person name="Peng X."/>
            <person name="Tan Y."/>
            <person name="Valentine D.L."/>
            <person name="O'Malley M.A."/>
        </authorList>
    </citation>
    <scope>NUCLEOTIDE SEQUENCE [LARGE SCALE GENOMIC DNA]</scope>
    <source>
        <strain evidence="1 2">MC-15</strain>
    </source>
</reference>
<dbReference type="EMBL" id="LMVP01000268">
    <property type="protein sequence ID" value="PAV12360.1"/>
    <property type="molecule type" value="Genomic_DNA"/>
</dbReference>
<keyword evidence="2" id="KW-1185">Reference proteome</keyword>
<dbReference type="Proteomes" id="UP000218164">
    <property type="component" value="Unassembled WGS sequence"/>
</dbReference>
<protein>
    <submittedName>
        <fullName evidence="1">Uncharacterized protein</fullName>
    </submittedName>
</protein>
<accession>A0A2A2HSV2</accession>
<proteinExistence type="predicted"/>
<evidence type="ECO:0000313" key="2">
    <source>
        <dbReference type="Proteomes" id="UP000218164"/>
    </source>
</evidence>
<organism evidence="1 2">
    <name type="scientific">Methanosarcina spelaei</name>
    <dbReference type="NCBI Taxonomy" id="1036679"/>
    <lineage>
        <taxon>Archaea</taxon>
        <taxon>Methanobacteriati</taxon>
        <taxon>Methanobacteriota</taxon>
        <taxon>Stenosarchaea group</taxon>
        <taxon>Methanomicrobia</taxon>
        <taxon>Methanosarcinales</taxon>
        <taxon>Methanosarcinaceae</taxon>
        <taxon>Methanosarcina</taxon>
    </lineage>
</organism>
<sequence>MATKKKFRIAMLILAIFLMSFVLIPTGSAAAEKVNIKNFSDSKVETYDIKGLDANKVKEIESRASYIKSLPETIQNAPYIGLVTADNETKKVVLGYIDNFSVSNSEKKEMKKEIKDIWNRVPNRITEKDYPEIQKIGDAVSKYVEDTYWANKQNVTNKQSIQWKTSASIPKSILYFPRKISDLWIDSKVKFYEPTSESQY</sequence>
<name>A0A2A2HSV2_9EURY</name>
<dbReference type="RefSeq" id="WP_095644734.1">
    <property type="nucleotide sequence ID" value="NZ_LMVP01000268.1"/>
</dbReference>